<feature type="domain" description="Response regulatory" evidence="16">
    <location>
        <begin position="782"/>
        <end position="900"/>
    </location>
</feature>
<accession>A0A4Z0PI35</accession>
<dbReference type="InterPro" id="IPR003661">
    <property type="entry name" value="HisK_dim/P_dom"/>
</dbReference>
<evidence type="ECO:0000256" key="7">
    <source>
        <dbReference type="ARBA" id="ARBA00022741"/>
    </source>
</evidence>
<feature type="modified residue" description="4-aspartylphosphate" evidence="13">
    <location>
        <position position="831"/>
    </location>
</feature>
<evidence type="ECO:0000313" key="20">
    <source>
        <dbReference type="EMBL" id="TGE14700.1"/>
    </source>
</evidence>
<dbReference type="InterPro" id="IPR013656">
    <property type="entry name" value="PAS_4"/>
</dbReference>
<dbReference type="Pfam" id="PF00512">
    <property type="entry name" value="HisKA"/>
    <property type="match status" value="1"/>
</dbReference>
<dbReference type="InterPro" id="IPR004358">
    <property type="entry name" value="Sig_transdc_His_kin-like_C"/>
</dbReference>
<dbReference type="GO" id="GO:0000155">
    <property type="term" value="F:phosphorelay sensor kinase activity"/>
    <property type="evidence" value="ECO:0007669"/>
    <property type="project" value="InterPro"/>
</dbReference>
<dbReference type="Pfam" id="PF02518">
    <property type="entry name" value="HATPase_c"/>
    <property type="match status" value="1"/>
</dbReference>
<dbReference type="Gene3D" id="3.40.50.2300">
    <property type="match status" value="1"/>
</dbReference>
<evidence type="ECO:0000259" key="17">
    <source>
        <dbReference type="PROSITE" id="PS50112"/>
    </source>
</evidence>
<evidence type="ECO:0000256" key="1">
    <source>
        <dbReference type="ARBA" id="ARBA00000085"/>
    </source>
</evidence>
<evidence type="ECO:0000256" key="12">
    <source>
        <dbReference type="PROSITE-ProRule" id="PRU00110"/>
    </source>
</evidence>
<evidence type="ECO:0000256" key="5">
    <source>
        <dbReference type="ARBA" id="ARBA00022553"/>
    </source>
</evidence>
<keyword evidence="8" id="KW-0067">ATP-binding</keyword>
<dbReference type="SUPFAM" id="SSF55785">
    <property type="entry name" value="PYP-like sensor domain (PAS domain)"/>
    <property type="match status" value="3"/>
</dbReference>
<evidence type="ECO:0000256" key="3">
    <source>
        <dbReference type="ARBA" id="ARBA00012438"/>
    </source>
</evidence>
<dbReference type="CDD" id="cd16922">
    <property type="entry name" value="HATPase_EvgS-ArcB-TorS-like"/>
    <property type="match status" value="1"/>
</dbReference>
<evidence type="ECO:0000256" key="8">
    <source>
        <dbReference type="ARBA" id="ARBA00022840"/>
    </source>
</evidence>
<comment type="caution">
    <text evidence="20">The sequence shown here is derived from an EMBL/GenBank/DDBJ whole genome shotgun (WGS) entry which is preliminary data.</text>
</comment>
<dbReference type="OrthoDB" id="9797097at2"/>
<sequence>MPELTSSHPSPSVTDFTQAQERIAHLEEALRQANEAKVAADSRLAQYADYLTEGVVLLDAEGQILLLNEPYCRFFGIPLPTSQWLRRPVAELSEAITLCSDQTQQLSHEFAVAVRSGAPSHNVQVCLTSGRVLDRDVVPLQALEPGATNVLLRYRDITAQQQAAAELQAMSRIPEQNPNPVLRFSKAGETLFANQAVRQLSASVAKSELVSMWQQLQQAALHALTVDARQQLEVPFGERLFRVTVMPFVAEDYANLYLQDITEQRQSELQLAAQRQFYETILAELPVEVVVLDAERRYLYANPYAVPEAEARTWLQGHTVTEFCQRYQYPVGLAEQRHRMFELAQREQQLVVWDDITPYPDGARCHQRHFKAITEPNGTLRFMLGYGLDITDRVQAEQQLVDQQKFTQQVLDTTPSMIYVRDSTGRLVFRNQAMQQLQEFQAYRLRAAQDPASAVAREEQQYSAADTHVLTTGEEIKKEDPYTLPTGEVMWFQTIKRPLRRPNGSVEVLGVSTDITDLKKATEAAQASAQARENFLSNMSHEIRTPLNGVLGMAGQLAKTQLNPRQQELLKVIRSSGQHLLGVLNDVLDMAKITSGKLEFEQTAFNLCDSMSQAAEPLVLLATEKGLSFGGTLLRESCPNSWVVGDSFRLNQILINLVSNAIKFTEQGSITVGGYLVNETATHLTTEFRVTDTGIGIAPDKAARIFEGFTQAYADTTRRFGGTGLGLSISRALVEKMGGTLRVESEVGRGSMFAFSLTLPKAEPPRLKNVEAIDTTFLSGRRVLLVEDNEINREVARLMLEEWQVQIDEAPDGLVAVQLHAENHYDVVLMDIQMPSMNGLEATARIRQHPDRQRAHVPILALTANAFRADNELYLAAGMNDCLAKPFDEDVLYQKLVNLIAAAPTGAARSYDLTSLRELARGKQIFVDKIIHSFLRNIPDTVQQIREAAADSHWTRVAELVHHIKPNLVQLGVEGVEEAVKQLEQARHGIGNPEVRAAAVGHLTTCLDRVVQELTAELTTEGE</sequence>
<dbReference type="CDD" id="cd00082">
    <property type="entry name" value="HisKA"/>
    <property type="match status" value="1"/>
</dbReference>
<dbReference type="InterPro" id="IPR036097">
    <property type="entry name" value="HisK_dim/P_sf"/>
</dbReference>
<dbReference type="Pfam" id="PF01627">
    <property type="entry name" value="Hpt"/>
    <property type="match status" value="1"/>
</dbReference>
<dbReference type="InterPro" id="IPR035965">
    <property type="entry name" value="PAS-like_dom_sf"/>
</dbReference>
<dbReference type="SUPFAM" id="SSF52172">
    <property type="entry name" value="CheY-like"/>
    <property type="match status" value="1"/>
</dbReference>
<feature type="domain" description="HPt" evidence="19">
    <location>
        <begin position="923"/>
        <end position="1021"/>
    </location>
</feature>
<evidence type="ECO:0000256" key="4">
    <source>
        <dbReference type="ARBA" id="ARBA00022475"/>
    </source>
</evidence>
<dbReference type="SUPFAM" id="SSF47226">
    <property type="entry name" value="Histidine-containing phosphotransfer domain, HPT domain"/>
    <property type="match status" value="1"/>
</dbReference>
<feature type="domain" description="PAS" evidence="17">
    <location>
        <begin position="40"/>
        <end position="77"/>
    </location>
</feature>
<evidence type="ECO:0000313" key="21">
    <source>
        <dbReference type="Proteomes" id="UP000297739"/>
    </source>
</evidence>
<dbReference type="PROSITE" id="PS50894">
    <property type="entry name" value="HPT"/>
    <property type="match status" value="1"/>
</dbReference>
<dbReference type="PANTHER" id="PTHR45339">
    <property type="entry name" value="HYBRID SIGNAL TRANSDUCTION HISTIDINE KINASE J"/>
    <property type="match status" value="1"/>
</dbReference>
<evidence type="ECO:0000256" key="14">
    <source>
        <dbReference type="SAM" id="Coils"/>
    </source>
</evidence>
<dbReference type="Proteomes" id="UP000297739">
    <property type="component" value="Unassembled WGS sequence"/>
</dbReference>
<dbReference type="InterPro" id="IPR003594">
    <property type="entry name" value="HATPase_dom"/>
</dbReference>
<protein>
    <recommendedName>
        <fullName evidence="3">histidine kinase</fullName>
        <ecNumber evidence="3">2.7.13.3</ecNumber>
    </recommendedName>
</protein>
<evidence type="ECO:0000259" key="18">
    <source>
        <dbReference type="PROSITE" id="PS50113"/>
    </source>
</evidence>
<feature type="domain" description="PAS" evidence="17">
    <location>
        <begin position="403"/>
        <end position="437"/>
    </location>
</feature>
<evidence type="ECO:0000256" key="13">
    <source>
        <dbReference type="PROSITE-ProRule" id="PRU00169"/>
    </source>
</evidence>
<dbReference type="PROSITE" id="PS50112">
    <property type="entry name" value="PAS"/>
    <property type="match status" value="2"/>
</dbReference>
<dbReference type="EC" id="2.7.13.3" evidence="3"/>
<keyword evidence="5 13" id="KW-0597">Phosphoprotein</keyword>
<gene>
    <name evidence="20" type="ORF">E5J99_15070</name>
</gene>
<keyword evidence="9" id="KW-1133">Transmembrane helix</keyword>
<dbReference type="GO" id="GO:0005524">
    <property type="term" value="F:ATP binding"/>
    <property type="evidence" value="ECO:0007669"/>
    <property type="project" value="UniProtKB-KW"/>
</dbReference>
<dbReference type="FunFam" id="3.30.565.10:FF:000010">
    <property type="entry name" value="Sensor histidine kinase RcsC"/>
    <property type="match status" value="1"/>
</dbReference>
<dbReference type="PANTHER" id="PTHR45339:SF1">
    <property type="entry name" value="HYBRID SIGNAL TRANSDUCTION HISTIDINE KINASE J"/>
    <property type="match status" value="1"/>
</dbReference>
<dbReference type="Pfam" id="PF08448">
    <property type="entry name" value="PAS_4"/>
    <property type="match status" value="1"/>
</dbReference>
<keyword evidence="4" id="KW-1003">Cell membrane</keyword>
<dbReference type="Gene3D" id="1.10.287.130">
    <property type="match status" value="1"/>
</dbReference>
<dbReference type="InterPro" id="IPR036890">
    <property type="entry name" value="HATPase_C_sf"/>
</dbReference>
<evidence type="ECO:0000256" key="9">
    <source>
        <dbReference type="ARBA" id="ARBA00022989"/>
    </source>
</evidence>
<dbReference type="Gene3D" id="3.30.450.20">
    <property type="entry name" value="PAS domain"/>
    <property type="match status" value="3"/>
</dbReference>
<dbReference type="InterPro" id="IPR011006">
    <property type="entry name" value="CheY-like_superfamily"/>
</dbReference>
<keyword evidence="11" id="KW-0472">Membrane</keyword>
<dbReference type="PROSITE" id="PS50113">
    <property type="entry name" value="PAC"/>
    <property type="match status" value="1"/>
</dbReference>
<dbReference type="InterPro" id="IPR001789">
    <property type="entry name" value="Sig_transdc_resp-reg_receiver"/>
</dbReference>
<name>A0A4Z0PI35_9BACT</name>
<keyword evidence="6" id="KW-0812">Transmembrane</keyword>
<dbReference type="InterPro" id="IPR000014">
    <property type="entry name" value="PAS"/>
</dbReference>
<dbReference type="InterPro" id="IPR036641">
    <property type="entry name" value="HPT_dom_sf"/>
</dbReference>
<evidence type="ECO:0000259" key="19">
    <source>
        <dbReference type="PROSITE" id="PS50894"/>
    </source>
</evidence>
<evidence type="ECO:0000256" key="2">
    <source>
        <dbReference type="ARBA" id="ARBA00004651"/>
    </source>
</evidence>
<feature type="modified residue" description="Phosphohistidine" evidence="12">
    <location>
        <position position="962"/>
    </location>
</feature>
<dbReference type="SMART" id="SM00448">
    <property type="entry name" value="REC"/>
    <property type="match status" value="1"/>
</dbReference>
<reference evidence="20 21" key="1">
    <citation type="submission" date="2019-04" db="EMBL/GenBank/DDBJ databases">
        <authorList>
            <person name="Feng G."/>
            <person name="Zhang J."/>
            <person name="Zhu H."/>
        </authorList>
    </citation>
    <scope>NUCLEOTIDE SEQUENCE [LARGE SCALE GENOMIC DNA]</scope>
    <source>
        <strain evidence="20 21">JCM 17223</strain>
    </source>
</reference>
<evidence type="ECO:0000256" key="11">
    <source>
        <dbReference type="ARBA" id="ARBA00023136"/>
    </source>
</evidence>
<comment type="catalytic activity">
    <reaction evidence="1">
        <text>ATP + protein L-histidine = ADP + protein N-phospho-L-histidine.</text>
        <dbReference type="EC" id="2.7.13.3"/>
    </reaction>
</comment>
<dbReference type="PRINTS" id="PR00344">
    <property type="entry name" value="BCTRLSENSOR"/>
</dbReference>
<feature type="domain" description="PAC" evidence="18">
    <location>
        <begin position="472"/>
        <end position="527"/>
    </location>
</feature>
<dbReference type="GO" id="GO:0005886">
    <property type="term" value="C:plasma membrane"/>
    <property type="evidence" value="ECO:0007669"/>
    <property type="project" value="UniProtKB-SubCell"/>
</dbReference>
<feature type="domain" description="Histidine kinase" evidence="15">
    <location>
        <begin position="538"/>
        <end position="761"/>
    </location>
</feature>
<dbReference type="InterPro" id="IPR005467">
    <property type="entry name" value="His_kinase_dom"/>
</dbReference>
<keyword evidence="21" id="KW-1185">Reference proteome</keyword>
<keyword evidence="14" id="KW-0175">Coiled coil</keyword>
<dbReference type="PROSITE" id="PS50109">
    <property type="entry name" value="HIS_KIN"/>
    <property type="match status" value="1"/>
</dbReference>
<dbReference type="NCBIfam" id="TIGR00229">
    <property type="entry name" value="sensory_box"/>
    <property type="match status" value="1"/>
</dbReference>
<organism evidence="20 21">
    <name type="scientific">Hymenobacter elongatus</name>
    <dbReference type="NCBI Taxonomy" id="877208"/>
    <lineage>
        <taxon>Bacteria</taxon>
        <taxon>Pseudomonadati</taxon>
        <taxon>Bacteroidota</taxon>
        <taxon>Cytophagia</taxon>
        <taxon>Cytophagales</taxon>
        <taxon>Hymenobacteraceae</taxon>
        <taxon>Hymenobacter</taxon>
    </lineage>
</organism>
<dbReference type="Pfam" id="PF00072">
    <property type="entry name" value="Response_reg"/>
    <property type="match status" value="1"/>
</dbReference>
<dbReference type="SMART" id="SM00091">
    <property type="entry name" value="PAS"/>
    <property type="match status" value="4"/>
</dbReference>
<dbReference type="Gene3D" id="1.20.120.160">
    <property type="entry name" value="HPT domain"/>
    <property type="match status" value="1"/>
</dbReference>
<proteinExistence type="predicted"/>
<dbReference type="SUPFAM" id="SSF47384">
    <property type="entry name" value="Homodimeric domain of signal transducing histidine kinase"/>
    <property type="match status" value="1"/>
</dbReference>
<evidence type="ECO:0000256" key="10">
    <source>
        <dbReference type="ARBA" id="ARBA00023012"/>
    </source>
</evidence>
<dbReference type="PROSITE" id="PS50110">
    <property type="entry name" value="RESPONSE_REGULATORY"/>
    <property type="match status" value="1"/>
</dbReference>
<evidence type="ECO:0000259" key="16">
    <source>
        <dbReference type="PROSITE" id="PS50110"/>
    </source>
</evidence>
<dbReference type="CDD" id="cd17546">
    <property type="entry name" value="REC_hyHK_CKI1_RcsC-like"/>
    <property type="match status" value="1"/>
</dbReference>
<dbReference type="SMART" id="SM00388">
    <property type="entry name" value="HisKA"/>
    <property type="match status" value="1"/>
</dbReference>
<dbReference type="SMART" id="SM00387">
    <property type="entry name" value="HATPase_c"/>
    <property type="match status" value="1"/>
</dbReference>
<comment type="subcellular location">
    <subcellularLocation>
        <location evidence="2">Cell membrane</location>
        <topology evidence="2">Multi-pass membrane protein</topology>
    </subcellularLocation>
</comment>
<dbReference type="SUPFAM" id="SSF55874">
    <property type="entry name" value="ATPase domain of HSP90 chaperone/DNA topoisomerase II/histidine kinase"/>
    <property type="match status" value="1"/>
</dbReference>
<keyword evidence="10" id="KW-0902">Two-component regulatory system</keyword>
<evidence type="ECO:0000256" key="6">
    <source>
        <dbReference type="ARBA" id="ARBA00022692"/>
    </source>
</evidence>
<dbReference type="Pfam" id="PF13188">
    <property type="entry name" value="PAS_8"/>
    <property type="match status" value="1"/>
</dbReference>
<feature type="coiled-coil region" evidence="14">
    <location>
        <begin position="16"/>
        <end position="43"/>
    </location>
</feature>
<keyword evidence="7" id="KW-0547">Nucleotide-binding</keyword>
<dbReference type="AlphaFoldDB" id="A0A4Z0PI35"/>
<dbReference type="EMBL" id="SRLD01000031">
    <property type="protein sequence ID" value="TGE14700.1"/>
    <property type="molecule type" value="Genomic_DNA"/>
</dbReference>
<dbReference type="InterPro" id="IPR000700">
    <property type="entry name" value="PAS-assoc_C"/>
</dbReference>
<dbReference type="Gene3D" id="3.30.565.10">
    <property type="entry name" value="Histidine kinase-like ATPase, C-terminal domain"/>
    <property type="match status" value="1"/>
</dbReference>
<evidence type="ECO:0000259" key="15">
    <source>
        <dbReference type="PROSITE" id="PS50109"/>
    </source>
</evidence>
<dbReference type="InterPro" id="IPR008207">
    <property type="entry name" value="Sig_transdc_His_kin_Hpt_dom"/>
</dbReference>